<dbReference type="SUPFAM" id="SSF55729">
    <property type="entry name" value="Acyl-CoA N-acyltransferases (Nat)"/>
    <property type="match status" value="1"/>
</dbReference>
<reference evidence="2 3" key="1">
    <citation type="submission" date="2017-06" db="EMBL/GenBank/DDBJ databases">
        <title>Genome sequencing of cyanobaciteial culture collection at National Institute for Environmental Studies (NIES).</title>
        <authorList>
            <person name="Hirose Y."/>
            <person name="Shimura Y."/>
            <person name="Fujisawa T."/>
            <person name="Nakamura Y."/>
            <person name="Kawachi M."/>
        </authorList>
    </citation>
    <scope>NUCLEOTIDE SEQUENCE [LARGE SCALE GENOMIC DNA]</scope>
    <source>
        <strain evidence="2 3">NIES-2135</strain>
        <plasmid evidence="3">Plasmid Plasmid2 dna</plasmid>
    </source>
</reference>
<dbReference type="Proteomes" id="UP000217895">
    <property type="component" value="Plasmid Plasmid2 dna"/>
</dbReference>
<accession>A0A1Z4JT08</accession>
<name>A0A1Z4JT08_LEPBY</name>
<keyword evidence="2" id="KW-0012">Acyltransferase</keyword>
<dbReference type="Gene3D" id="1.10.287.900">
    <property type="entry name" value="The crystal structure of the spermine/spermidine acetyltransferase from enterococcus faecali"/>
    <property type="match status" value="1"/>
</dbReference>
<keyword evidence="2" id="KW-0808">Transferase</keyword>
<keyword evidence="3" id="KW-1185">Reference proteome</keyword>
<dbReference type="EMBL" id="AP018205">
    <property type="protein sequence ID" value="BAY59837.1"/>
    <property type="molecule type" value="Genomic_DNA"/>
</dbReference>
<evidence type="ECO:0000313" key="2">
    <source>
        <dbReference type="EMBL" id="BAY59837.1"/>
    </source>
</evidence>
<gene>
    <name evidence="2" type="primary">bltD</name>
    <name evidence="2" type="ORF">NIES2135_67140</name>
</gene>
<protein>
    <submittedName>
        <fullName evidence="2">Spermine/spermidine acetyltransferase</fullName>
        <ecNumber evidence="2">2.3.1.57</ecNumber>
    </submittedName>
</protein>
<feature type="domain" description="N-acetyltransferase" evidence="1">
    <location>
        <begin position="8"/>
        <end position="151"/>
    </location>
</feature>
<organism evidence="2 3">
    <name type="scientific">Leptolyngbya boryana NIES-2135</name>
    <dbReference type="NCBI Taxonomy" id="1973484"/>
    <lineage>
        <taxon>Bacteria</taxon>
        <taxon>Bacillati</taxon>
        <taxon>Cyanobacteriota</taxon>
        <taxon>Cyanophyceae</taxon>
        <taxon>Leptolyngbyales</taxon>
        <taxon>Leptolyngbyaceae</taxon>
        <taxon>Leptolyngbya group</taxon>
        <taxon>Leptolyngbya</taxon>
    </lineage>
</organism>
<dbReference type="PROSITE" id="PS51186">
    <property type="entry name" value="GNAT"/>
    <property type="match status" value="1"/>
</dbReference>
<dbReference type="InterPro" id="IPR000182">
    <property type="entry name" value="GNAT_dom"/>
</dbReference>
<dbReference type="InterPro" id="IPR027455">
    <property type="entry name" value="Sper_AcTfrase_N"/>
</dbReference>
<dbReference type="GO" id="GO:0004145">
    <property type="term" value="F:diamine N-acetyltransferase activity"/>
    <property type="evidence" value="ECO:0007669"/>
    <property type="project" value="UniProtKB-EC"/>
</dbReference>
<dbReference type="Gene3D" id="3.40.630.30">
    <property type="match status" value="1"/>
</dbReference>
<geneLocation type="plasmid" evidence="2">
    <name>plasmid2</name>
</geneLocation>
<proteinExistence type="predicted"/>
<dbReference type="InterPro" id="IPR016181">
    <property type="entry name" value="Acyl_CoA_acyltransferase"/>
</dbReference>
<evidence type="ECO:0000259" key="1">
    <source>
        <dbReference type="PROSITE" id="PS51186"/>
    </source>
</evidence>
<evidence type="ECO:0000313" key="3">
    <source>
        <dbReference type="Proteomes" id="UP000217895"/>
    </source>
</evidence>
<keyword evidence="2" id="KW-0614">Plasmid</keyword>
<dbReference type="Pfam" id="PF00583">
    <property type="entry name" value="Acetyltransf_1"/>
    <property type="match status" value="1"/>
</dbReference>
<dbReference type="EC" id="2.3.1.57" evidence="2"/>
<dbReference type="CDD" id="cd04301">
    <property type="entry name" value="NAT_SF"/>
    <property type="match status" value="1"/>
</dbReference>
<dbReference type="AlphaFoldDB" id="A0A1Z4JT08"/>
<sequence length="151" mass="17256">MSKPNLEVTLREITKENWRDIIRLKVAPHQEQFVASNAVSIAEAHFNPEVAWFRAIYAGDVPVGFLMLEDDVAQQEYFLWRFMIGEQYQGHGYGRKALELFFAYVKTRPGADAVETSCVLAKGGPGPFYEKMGFVYTGKEENGELVMRREL</sequence>